<dbReference type="EMBL" id="JAPDGR010000562">
    <property type="protein sequence ID" value="KAJ2989142.1"/>
    <property type="molecule type" value="Genomic_DNA"/>
</dbReference>
<protein>
    <submittedName>
        <fullName evidence="1">Uncharacterized protein</fullName>
    </submittedName>
</protein>
<keyword evidence="2" id="KW-1185">Reference proteome</keyword>
<evidence type="ECO:0000313" key="2">
    <source>
        <dbReference type="Proteomes" id="UP001143856"/>
    </source>
</evidence>
<gene>
    <name evidence="1" type="ORF">NUW58_g3618</name>
</gene>
<dbReference type="Proteomes" id="UP001143856">
    <property type="component" value="Unassembled WGS sequence"/>
</dbReference>
<sequence length="712" mass="78589">MAEEDDPLATKIKQLLKVTAGDGNDGVAEMRERQDRQRLQELSIQSRLKDTLVTWQSKEFLVASQQLLATGSSWFKAQLSPDAQAQTKRRFDHVFKSHPLIKYVLDLTPPIEGDDSAYLVAQLSLSDGVRDWWRSYCNSPVSKSLVFGHDDVCPGHFDLVLSGAEGCERDTYGRPPIYASELEYPIPRKIADYCPIRHRAAILRLLMAIDHEDLVLNSAPRTVNMVVIAKYFDCVQVVRDSVLTWFTTNPNQNFIQVNTEDALWMSWILELRDVARVAFRLLVVERTIEMSCRSRAGSTKKPERSVLGRRYGRVTDEQETCIQHAAQKLAQRAEDLWAGLISDDVNTYLGITQWPTSNPYLCRILLRYIHRIVKNALMIDSERDCITKKYDFERARYVPTAGFVSTKDVCSTLSGPQQILTCDFWRRFGELASFPEGLDEHVVDESVLVYPPPNDTGLGAGSSLIKFDRSTFHAEFLAAVLDLHDKWACCELEIQVPVQSLCILSLSDEEFKFLPLWAGGLDDGTGRVYQSEIPDADRGVPIGPGPAFYTGETIHEGDGSTITDDEQAATVFTGTDTVSMTSGRSIKPARSQTTSVGGELLVTAMHALSTAARNPQEEPIVSRTTQATRSPYGGFGWTPGGSENQSDFGDFSDSSNSTSRRPMISHNGFDFTTDDSADRNSGVASEGGSDGGAGGAVNIGDGNNTNGGQSSS</sequence>
<proteinExistence type="predicted"/>
<organism evidence="1 2">
    <name type="scientific">Xylaria curta</name>
    <dbReference type="NCBI Taxonomy" id="42375"/>
    <lineage>
        <taxon>Eukaryota</taxon>
        <taxon>Fungi</taxon>
        <taxon>Dikarya</taxon>
        <taxon>Ascomycota</taxon>
        <taxon>Pezizomycotina</taxon>
        <taxon>Sordariomycetes</taxon>
        <taxon>Xylariomycetidae</taxon>
        <taxon>Xylariales</taxon>
        <taxon>Xylariaceae</taxon>
        <taxon>Xylaria</taxon>
    </lineage>
</organism>
<accession>A0ACC1PCG3</accession>
<evidence type="ECO:0000313" key="1">
    <source>
        <dbReference type="EMBL" id="KAJ2989142.1"/>
    </source>
</evidence>
<reference evidence="1" key="1">
    <citation type="submission" date="2022-10" db="EMBL/GenBank/DDBJ databases">
        <title>Genome Sequence of Xylaria curta.</title>
        <authorList>
            <person name="Buettner E."/>
        </authorList>
    </citation>
    <scope>NUCLEOTIDE SEQUENCE</scope>
    <source>
        <strain evidence="1">Babe10</strain>
    </source>
</reference>
<comment type="caution">
    <text evidence="1">The sequence shown here is derived from an EMBL/GenBank/DDBJ whole genome shotgun (WGS) entry which is preliminary data.</text>
</comment>
<name>A0ACC1PCG3_9PEZI</name>